<dbReference type="Pfam" id="PF13557">
    <property type="entry name" value="Phenol_MetA_deg"/>
    <property type="match status" value="1"/>
</dbReference>
<dbReference type="KEGG" id="dcb:C3Y92_06985"/>
<proteinExistence type="predicted"/>
<evidence type="ECO:0000313" key="3">
    <source>
        <dbReference type="Proteomes" id="UP000293296"/>
    </source>
</evidence>
<protein>
    <recommendedName>
        <fullName evidence="4">Transporter</fullName>
    </recommendedName>
</protein>
<dbReference type="InterPro" id="IPR025737">
    <property type="entry name" value="FApF"/>
</dbReference>
<keyword evidence="3" id="KW-1185">Reference proteome</keyword>
<dbReference type="RefSeq" id="WP_129351121.1">
    <property type="nucleotide sequence ID" value="NZ_CP026538.1"/>
</dbReference>
<dbReference type="OrthoDB" id="9798341at2"/>
<evidence type="ECO:0000313" key="2">
    <source>
        <dbReference type="EMBL" id="QAZ66992.1"/>
    </source>
</evidence>
<gene>
    <name evidence="2" type="ORF">C3Y92_06985</name>
</gene>
<sequence length="335" mass="35652">MPTFPNAARRLHVARLLLALAVWAVCAAAPVPARAAEGGVSHYILGAYGDFLMGYIPAGGFYVRNDTFYQSAHMDKSLKGGRAYAGVDSTMAMNLTKLSYLFDVPAMGGFLGVGVGVPIIINEHITGDLAADWSHKSRATGLETPHHLAYGGGGDRGGLSDIFLMPVIAGWNFGECHLVVSPIIFLPTGYYNPKKLTNLGMNYASFDGNVAFTWLSKSKIEFSVNAGYMINTENQTTSYLTGNQIHADWTLAYHFNERLALGAVGYLFAQTTPDSGSGAKLGSFLSSGTGIGPAITYTVPVGGKELMLITKWLHGLGASNSPIGDTVYASFAVKF</sequence>
<feature type="signal peptide" evidence="1">
    <location>
        <begin position="1"/>
        <end position="35"/>
    </location>
</feature>
<accession>A0A4V0YQP2</accession>
<dbReference type="EMBL" id="CP026538">
    <property type="protein sequence ID" value="QAZ66992.1"/>
    <property type="molecule type" value="Genomic_DNA"/>
</dbReference>
<dbReference type="Proteomes" id="UP000293296">
    <property type="component" value="Chromosome"/>
</dbReference>
<evidence type="ECO:0000256" key="1">
    <source>
        <dbReference type="SAM" id="SignalP"/>
    </source>
</evidence>
<organism evidence="2 3">
    <name type="scientific">Solidesulfovibrio carbinolicus</name>
    <dbReference type="NCBI Taxonomy" id="296842"/>
    <lineage>
        <taxon>Bacteria</taxon>
        <taxon>Pseudomonadati</taxon>
        <taxon>Thermodesulfobacteriota</taxon>
        <taxon>Desulfovibrionia</taxon>
        <taxon>Desulfovibrionales</taxon>
        <taxon>Desulfovibrionaceae</taxon>
        <taxon>Solidesulfovibrio</taxon>
    </lineage>
</organism>
<reference evidence="2 3" key="1">
    <citation type="submission" date="2018-02" db="EMBL/GenBank/DDBJ databases">
        <title>Genome sequence of Desulfovibrio carbinolicus DSM 3852.</title>
        <authorList>
            <person name="Wilbanks E."/>
            <person name="Skennerton C.T."/>
            <person name="Orphan V.J."/>
        </authorList>
    </citation>
    <scope>NUCLEOTIDE SEQUENCE [LARGE SCALE GENOMIC DNA]</scope>
    <source>
        <strain evidence="2 3">DSM 3852</strain>
    </source>
</reference>
<dbReference type="AlphaFoldDB" id="A0A4V0YQP2"/>
<keyword evidence="1" id="KW-0732">Signal</keyword>
<evidence type="ECO:0008006" key="4">
    <source>
        <dbReference type="Google" id="ProtNLM"/>
    </source>
</evidence>
<name>A0A4V0YQP2_9BACT</name>
<feature type="chain" id="PRO_5020468113" description="Transporter" evidence="1">
    <location>
        <begin position="36"/>
        <end position="335"/>
    </location>
</feature>